<protein>
    <submittedName>
        <fullName evidence="2">DUF3617 family protein</fullName>
    </submittedName>
</protein>
<dbReference type="EMBL" id="CP060711">
    <property type="protein sequence ID" value="QNN47626.1"/>
    <property type="molecule type" value="Genomic_DNA"/>
</dbReference>
<accession>A0A7G9QWA1</accession>
<feature type="signal peptide" evidence="1">
    <location>
        <begin position="1"/>
        <end position="23"/>
    </location>
</feature>
<dbReference type="KEGG" id="tbv:H9L17_05690"/>
<evidence type="ECO:0000313" key="3">
    <source>
        <dbReference type="Proteomes" id="UP000515977"/>
    </source>
</evidence>
<keyword evidence="3" id="KW-1185">Reference proteome</keyword>
<gene>
    <name evidence="2" type="ORF">H9L17_05690</name>
</gene>
<dbReference type="Pfam" id="PF12276">
    <property type="entry name" value="DUF3617"/>
    <property type="match status" value="1"/>
</dbReference>
<sequence>MAFAVRCCVAVGLLLAASLSAAAQGAKKAADAGHADPRASLPVRKAGLWEVTVQAHAPRGMGGMRQPPQTVQQCTNVKAERVMLLSILPGQENCSQFKVAKRKGQGGYDIAGACRVHDQRVVMNVQLRGDLQSIYSGTYKVEYPGAPMGNTGSVDFQGRWLGSCKPGQRPGDMTLPNGIKVNVVDDIGRAEKHAH</sequence>
<proteinExistence type="predicted"/>
<evidence type="ECO:0000313" key="2">
    <source>
        <dbReference type="EMBL" id="QNN47626.1"/>
    </source>
</evidence>
<dbReference type="Proteomes" id="UP000515977">
    <property type="component" value="Chromosome"/>
</dbReference>
<feature type="chain" id="PRO_5028961006" evidence="1">
    <location>
        <begin position="24"/>
        <end position="195"/>
    </location>
</feature>
<keyword evidence="1" id="KW-0732">Signal</keyword>
<reference evidence="2 3" key="1">
    <citation type="submission" date="2020-08" db="EMBL/GenBank/DDBJ databases">
        <title>Genome sequence of Thermomonas brevis KACC 16975T.</title>
        <authorList>
            <person name="Hyun D.-W."/>
            <person name="Bae J.-W."/>
        </authorList>
    </citation>
    <scope>NUCLEOTIDE SEQUENCE [LARGE SCALE GENOMIC DNA]</scope>
    <source>
        <strain evidence="2 3">KACC 16975</strain>
    </source>
</reference>
<evidence type="ECO:0000256" key="1">
    <source>
        <dbReference type="SAM" id="SignalP"/>
    </source>
</evidence>
<organism evidence="2 3">
    <name type="scientific">Thermomonas brevis</name>
    <dbReference type="NCBI Taxonomy" id="215691"/>
    <lineage>
        <taxon>Bacteria</taxon>
        <taxon>Pseudomonadati</taxon>
        <taxon>Pseudomonadota</taxon>
        <taxon>Gammaproteobacteria</taxon>
        <taxon>Lysobacterales</taxon>
        <taxon>Lysobacteraceae</taxon>
        <taxon>Thermomonas</taxon>
    </lineage>
</organism>
<dbReference type="RefSeq" id="WP_187571371.1">
    <property type="nucleotide sequence ID" value="NZ_CP060711.1"/>
</dbReference>
<dbReference type="AlphaFoldDB" id="A0A7G9QWA1"/>
<dbReference type="InterPro" id="IPR022061">
    <property type="entry name" value="DUF3617"/>
</dbReference>
<name>A0A7G9QWA1_9GAMM</name>